<gene>
    <name evidence="1" type="ORF">HNR13_002123</name>
</gene>
<organism evidence="1 2">
    <name type="scientific">Leifsonia shinshuensis</name>
    <dbReference type="NCBI Taxonomy" id="150026"/>
    <lineage>
        <taxon>Bacteria</taxon>
        <taxon>Bacillati</taxon>
        <taxon>Actinomycetota</taxon>
        <taxon>Actinomycetes</taxon>
        <taxon>Micrococcales</taxon>
        <taxon>Microbacteriaceae</taxon>
        <taxon>Leifsonia</taxon>
    </lineage>
</organism>
<protein>
    <submittedName>
        <fullName evidence="1">Uncharacterized protein</fullName>
    </submittedName>
</protein>
<dbReference type="RefSeq" id="WP_179605716.1">
    <property type="nucleotide sequence ID" value="NZ_BAABEH010000001.1"/>
</dbReference>
<reference evidence="1 2" key="1">
    <citation type="submission" date="2020-07" db="EMBL/GenBank/DDBJ databases">
        <title>Sequencing the genomes of 1000 actinobacteria strains.</title>
        <authorList>
            <person name="Klenk H.-P."/>
        </authorList>
    </citation>
    <scope>NUCLEOTIDE SEQUENCE [LARGE SCALE GENOMIC DNA]</scope>
    <source>
        <strain evidence="1 2">DSM 15165</strain>
    </source>
</reference>
<sequence>MSAYAAAGVSGEDLDVVVGIERPDGATVAEHLTPAQAVALAQDLVRIASDTLALQAIIGDL</sequence>
<dbReference type="AlphaFoldDB" id="A0A853CS96"/>
<evidence type="ECO:0000313" key="1">
    <source>
        <dbReference type="EMBL" id="NYJ23836.1"/>
    </source>
</evidence>
<proteinExistence type="predicted"/>
<dbReference type="Proteomes" id="UP000578352">
    <property type="component" value="Unassembled WGS sequence"/>
</dbReference>
<comment type="caution">
    <text evidence="1">The sequence shown here is derived from an EMBL/GenBank/DDBJ whole genome shotgun (WGS) entry which is preliminary data.</text>
</comment>
<evidence type="ECO:0000313" key="2">
    <source>
        <dbReference type="Proteomes" id="UP000578352"/>
    </source>
</evidence>
<name>A0A853CS96_9MICO</name>
<dbReference type="EMBL" id="JACCFL010000001">
    <property type="protein sequence ID" value="NYJ23836.1"/>
    <property type="molecule type" value="Genomic_DNA"/>
</dbReference>
<accession>A0A853CS96</accession>